<dbReference type="Pfam" id="PF02020">
    <property type="entry name" value="W2"/>
    <property type="match status" value="1"/>
</dbReference>
<keyword evidence="8" id="KW-0808">Transferase</keyword>
<dbReference type="OrthoDB" id="10266058at2759"/>
<keyword evidence="3" id="KW-0508">mRNA splicing</keyword>
<gene>
    <name evidence="8" type="primary">UHMK1_1</name>
    <name evidence="8" type="ORF">FOZ60_004887</name>
</gene>
<feature type="region of interest" description="Disordered" evidence="5">
    <location>
        <begin position="252"/>
        <end position="298"/>
    </location>
</feature>
<evidence type="ECO:0000259" key="6">
    <source>
        <dbReference type="PROSITE" id="PS50102"/>
    </source>
</evidence>
<evidence type="ECO:0000313" key="8">
    <source>
        <dbReference type="EMBL" id="KAF4695396.1"/>
    </source>
</evidence>
<proteinExistence type="predicted"/>
<feature type="compositionally biased region" description="Pro residues" evidence="5">
    <location>
        <begin position="699"/>
        <end position="709"/>
    </location>
</feature>
<evidence type="ECO:0000259" key="7">
    <source>
        <dbReference type="PROSITE" id="PS51363"/>
    </source>
</evidence>
<dbReference type="InterPro" id="IPR003307">
    <property type="entry name" value="W2_domain"/>
</dbReference>
<dbReference type="InterPro" id="IPR000504">
    <property type="entry name" value="RRM_dom"/>
</dbReference>
<feature type="region of interest" description="Disordered" evidence="5">
    <location>
        <begin position="27"/>
        <end position="96"/>
    </location>
</feature>
<reference evidence="8 9" key="1">
    <citation type="submission" date="2020-04" db="EMBL/GenBank/DDBJ databases">
        <title>Perkinsus olseni comparative genomics.</title>
        <authorList>
            <person name="Bogema D.R."/>
        </authorList>
    </citation>
    <scope>NUCLEOTIDE SEQUENCE [LARGE SCALE GENOMIC DNA]</scope>
    <source>
        <strain evidence="8">00978-12</strain>
    </source>
</reference>
<evidence type="ECO:0000256" key="3">
    <source>
        <dbReference type="ARBA" id="ARBA00023187"/>
    </source>
</evidence>
<keyword evidence="8" id="KW-0418">Kinase</keyword>
<dbReference type="Pfam" id="PF00076">
    <property type="entry name" value="RRM_1"/>
    <property type="match status" value="1"/>
</dbReference>
<dbReference type="Gene3D" id="3.30.70.330">
    <property type="match status" value="3"/>
</dbReference>
<dbReference type="EMBL" id="JABANP010000021">
    <property type="protein sequence ID" value="KAF4695396.1"/>
    <property type="molecule type" value="Genomic_DNA"/>
</dbReference>
<dbReference type="PANTHER" id="PTHR23139">
    <property type="entry name" value="RNA-BINDING PROTEIN"/>
    <property type="match status" value="1"/>
</dbReference>
<feature type="compositionally biased region" description="Basic and acidic residues" evidence="5">
    <location>
        <begin position="75"/>
        <end position="84"/>
    </location>
</feature>
<comment type="caution">
    <text evidence="8">The sequence shown here is derived from an EMBL/GenBank/DDBJ whole genome shotgun (WGS) entry which is preliminary data.</text>
</comment>
<feature type="compositionally biased region" description="Basic and acidic residues" evidence="5">
    <location>
        <begin position="275"/>
        <end position="294"/>
    </location>
</feature>
<dbReference type="PROSITE" id="PS51363">
    <property type="entry name" value="W2"/>
    <property type="match status" value="1"/>
</dbReference>
<dbReference type="InterPro" id="IPR012677">
    <property type="entry name" value="Nucleotide-bd_a/b_plait_sf"/>
</dbReference>
<dbReference type="GO" id="GO:0016301">
    <property type="term" value="F:kinase activity"/>
    <property type="evidence" value="ECO:0007669"/>
    <property type="project" value="UniProtKB-KW"/>
</dbReference>
<dbReference type="GO" id="GO:0003723">
    <property type="term" value="F:RNA binding"/>
    <property type="evidence" value="ECO:0007669"/>
    <property type="project" value="UniProtKB-UniRule"/>
</dbReference>
<feature type="domain" description="RRM" evidence="6">
    <location>
        <begin position="589"/>
        <end position="675"/>
    </location>
</feature>
<dbReference type="Gene3D" id="1.25.40.180">
    <property type="match status" value="1"/>
</dbReference>
<dbReference type="PROSITE" id="PS50102">
    <property type="entry name" value="RRM"/>
    <property type="match status" value="2"/>
</dbReference>
<evidence type="ECO:0000256" key="5">
    <source>
        <dbReference type="SAM" id="MobiDB-lite"/>
    </source>
</evidence>
<accession>A0A7J6PI28</accession>
<dbReference type="SUPFAM" id="SSF48371">
    <property type="entry name" value="ARM repeat"/>
    <property type="match status" value="1"/>
</dbReference>
<dbReference type="FunFam" id="3.30.70.330:FF:000097">
    <property type="entry name" value="U2 snRNP auxiliary factor large subunit"/>
    <property type="match status" value="1"/>
</dbReference>
<evidence type="ECO:0000256" key="2">
    <source>
        <dbReference type="ARBA" id="ARBA00022884"/>
    </source>
</evidence>
<dbReference type="AlphaFoldDB" id="A0A7J6PI28"/>
<keyword evidence="1" id="KW-0507">mRNA processing</keyword>
<feature type="compositionally biased region" description="Basic and acidic residues" evidence="5">
    <location>
        <begin position="740"/>
        <end position="749"/>
    </location>
</feature>
<dbReference type="Proteomes" id="UP000541610">
    <property type="component" value="Unassembled WGS sequence"/>
</dbReference>
<protein>
    <submittedName>
        <fullName evidence="8">Serine/threonine-protein kinase Kist</fullName>
    </submittedName>
</protein>
<dbReference type="GO" id="GO:0006397">
    <property type="term" value="P:mRNA processing"/>
    <property type="evidence" value="ECO:0007669"/>
    <property type="project" value="UniProtKB-KW"/>
</dbReference>
<evidence type="ECO:0000313" key="9">
    <source>
        <dbReference type="Proteomes" id="UP000541610"/>
    </source>
</evidence>
<feature type="domain" description="W2" evidence="7">
    <location>
        <begin position="88"/>
        <end position="259"/>
    </location>
</feature>
<feature type="domain" description="RRM" evidence="6">
    <location>
        <begin position="448"/>
        <end position="526"/>
    </location>
</feature>
<dbReference type="GO" id="GO:0008380">
    <property type="term" value="P:RNA splicing"/>
    <property type="evidence" value="ECO:0007669"/>
    <property type="project" value="UniProtKB-KW"/>
</dbReference>
<name>A0A7J6PI28_PEROL</name>
<dbReference type="InterPro" id="IPR016024">
    <property type="entry name" value="ARM-type_fold"/>
</dbReference>
<feature type="compositionally biased region" description="Acidic residues" evidence="5">
    <location>
        <begin position="750"/>
        <end position="759"/>
    </location>
</feature>
<sequence>MWWEWSQVVPCGSLDWEWTGGILLRSEKKHHKHHKHEEDDSEEGGSSSKKSSKKKHSKKQASGDDESPKTNGDAADEKADKSTQEMDLAPLTSQSPELQEAVLEPLAAAMKDAGGIPSMPVDDFLQELRLLQISQRFSHVTRLYVALEVIFSEEKEGLCKNTFEARLPYVSRVIDNAGLTTAEVCEAFEVMYLLHPDVAKIAHYPYILKDLYDENLVTEGALLKHYEGSSSRKGFPLCRKAATPFLDWLRTAEAEDSSSSDEDDDSDDDEEEEEVVTKKAPESKQKEAAKARVAEEDDGSDIDIGRGLVDVLGGRGDGRGPETAARDLGGTRRSQHLVFSVQRLLRRGHREKECHQEPLWEELVSVFFLISDGHSRTALVEFRTTIAATVAMRLNGIDLDGRKLAISRPHGYNKEDPSKSITAEEIQKITIEELCGGSAAKKTSGMNLQLGIYHLPPVMTETYLRDLLEQFGALTMVSLIRDKTTGLSKGYGFCQFEDAADADRCLYALDQFVLGNYSLNVTKLVPDAQQGGAAGIGGAGVAPATNLADGSSGVQSMTARVLANPALAAQLKAGREIGSTPSTVVQLLNAVYIEDLMSETEVKSIEDEIRDEAQKHGTVLEVRVPRPSASLTPYANGVGKIFVQFADITAARKFQAANNGRKFDDRVMCAAFYPTDRYKMGKYTLYNVESMTMAVRPVQAPPPKPPPPTVGSGPTAIGEEEGDDVSDEQKKGAATTEASDTVKEAKEGDKADDDCEVVD</sequence>
<evidence type="ECO:0000256" key="4">
    <source>
        <dbReference type="PROSITE-ProRule" id="PRU00176"/>
    </source>
</evidence>
<dbReference type="CDD" id="cd12232">
    <property type="entry name" value="RRM3_U2AF65"/>
    <property type="match status" value="1"/>
</dbReference>
<feature type="compositionally biased region" description="Basic residues" evidence="5">
    <location>
        <begin position="50"/>
        <end position="59"/>
    </location>
</feature>
<evidence type="ECO:0000256" key="1">
    <source>
        <dbReference type="ARBA" id="ARBA00022664"/>
    </source>
</evidence>
<organism evidence="8 9">
    <name type="scientific">Perkinsus olseni</name>
    <name type="common">Perkinsus atlanticus</name>
    <dbReference type="NCBI Taxonomy" id="32597"/>
    <lineage>
        <taxon>Eukaryota</taxon>
        <taxon>Sar</taxon>
        <taxon>Alveolata</taxon>
        <taxon>Perkinsozoa</taxon>
        <taxon>Perkinsea</taxon>
        <taxon>Perkinsida</taxon>
        <taxon>Perkinsidae</taxon>
        <taxon>Perkinsus</taxon>
    </lineage>
</organism>
<feature type="region of interest" description="Disordered" evidence="5">
    <location>
        <begin position="697"/>
        <end position="759"/>
    </location>
</feature>
<dbReference type="InterPro" id="IPR035979">
    <property type="entry name" value="RBD_domain_sf"/>
</dbReference>
<dbReference type="SMART" id="SM00360">
    <property type="entry name" value="RRM"/>
    <property type="match status" value="2"/>
</dbReference>
<dbReference type="SUPFAM" id="SSF54928">
    <property type="entry name" value="RNA-binding domain, RBD"/>
    <property type="match status" value="2"/>
</dbReference>
<keyword evidence="2 4" id="KW-0694">RNA-binding</keyword>
<feature type="compositionally biased region" description="Acidic residues" evidence="5">
    <location>
        <begin position="254"/>
        <end position="274"/>
    </location>
</feature>